<keyword evidence="3" id="KW-1185">Reference proteome</keyword>
<feature type="region of interest" description="Disordered" evidence="1">
    <location>
        <begin position="170"/>
        <end position="233"/>
    </location>
</feature>
<proteinExistence type="predicted"/>
<comment type="caution">
    <text evidence="2">The sequence shown here is derived from an EMBL/GenBank/DDBJ whole genome shotgun (WGS) entry which is preliminary data.</text>
</comment>
<gene>
    <name evidence="2" type="ORF">DQ384_27250</name>
</gene>
<name>A0A367FBB4_9ACTN</name>
<evidence type="ECO:0000313" key="3">
    <source>
        <dbReference type="Proteomes" id="UP000253094"/>
    </source>
</evidence>
<protein>
    <submittedName>
        <fullName evidence="2">Uncharacterized protein</fullName>
    </submittedName>
</protein>
<sequence length="233" mass="24043">MRDILAVIRRGVSVVLVVLLGSLGLLVLPGCGGGEVVGPERIADLRAQGVAPDLLFVVDLPGYRLVERTMSVYGEEGLQAYYAAPGRQVWFGVERGDFSDALCPERPVHDAEWIGTPVGCDADEAGWYRVSGDRHEYAVAGEGHVVRLSGRVADVDRAALAEAMTEIRRIGPAHPGAPGGAAGTSGMGGASGTGGLGGPGVSSGRRGRARSPGARSRRGPSPGRRRRGGGGRG</sequence>
<feature type="compositionally biased region" description="Gly residues" evidence="1">
    <location>
        <begin position="177"/>
        <end position="201"/>
    </location>
</feature>
<feature type="compositionally biased region" description="Basic residues" evidence="1">
    <location>
        <begin position="205"/>
        <end position="233"/>
    </location>
</feature>
<dbReference type="AlphaFoldDB" id="A0A367FBB4"/>
<dbReference type="Proteomes" id="UP000253094">
    <property type="component" value="Unassembled WGS sequence"/>
</dbReference>
<dbReference type="RefSeq" id="WP_114031753.1">
    <property type="nucleotide sequence ID" value="NZ_QOIL01000017.1"/>
</dbReference>
<evidence type="ECO:0000313" key="2">
    <source>
        <dbReference type="EMBL" id="RCG26985.1"/>
    </source>
</evidence>
<reference evidence="2 3" key="1">
    <citation type="submission" date="2018-06" db="EMBL/GenBank/DDBJ databases">
        <title>Sphaerisporangium craniellae sp. nov., isolated from a marine sponge in the South China Sea.</title>
        <authorList>
            <person name="Li L."/>
        </authorList>
    </citation>
    <scope>NUCLEOTIDE SEQUENCE [LARGE SCALE GENOMIC DNA]</scope>
    <source>
        <strain evidence="2 3">CCTCC AA 208026</strain>
    </source>
</reference>
<organism evidence="2 3">
    <name type="scientific">Sphaerisporangium album</name>
    <dbReference type="NCBI Taxonomy" id="509200"/>
    <lineage>
        <taxon>Bacteria</taxon>
        <taxon>Bacillati</taxon>
        <taxon>Actinomycetota</taxon>
        <taxon>Actinomycetes</taxon>
        <taxon>Streptosporangiales</taxon>
        <taxon>Streptosporangiaceae</taxon>
        <taxon>Sphaerisporangium</taxon>
    </lineage>
</organism>
<accession>A0A367FBB4</accession>
<dbReference type="EMBL" id="QOIL01000017">
    <property type="protein sequence ID" value="RCG26985.1"/>
    <property type="molecule type" value="Genomic_DNA"/>
</dbReference>
<evidence type="ECO:0000256" key="1">
    <source>
        <dbReference type="SAM" id="MobiDB-lite"/>
    </source>
</evidence>